<evidence type="ECO:0000313" key="2">
    <source>
        <dbReference type="EMBL" id="ALE02054.1"/>
    </source>
</evidence>
<feature type="transmembrane region" description="Helical" evidence="1">
    <location>
        <begin position="115"/>
        <end position="135"/>
    </location>
</feature>
<feature type="transmembrane region" description="Helical" evidence="1">
    <location>
        <begin position="85"/>
        <end position="103"/>
    </location>
</feature>
<dbReference type="RefSeq" id="WP_053820268.1">
    <property type="nucleotide sequence ID" value="NZ_CP006911.1"/>
</dbReference>
<evidence type="ECO:0000256" key="1">
    <source>
        <dbReference type="SAM" id="Phobius"/>
    </source>
</evidence>
<proteinExistence type="predicted"/>
<feature type="transmembrane region" description="Helical" evidence="1">
    <location>
        <begin position="43"/>
        <end position="73"/>
    </location>
</feature>
<gene>
    <name evidence="2" type="ORF">W908_05525</name>
</gene>
<dbReference type="Proteomes" id="UP000068905">
    <property type="component" value="Chromosome"/>
</dbReference>
<keyword evidence="1" id="KW-0472">Membrane</keyword>
<dbReference type="OrthoDB" id="9806699at2"/>
<reference evidence="2 3" key="1">
    <citation type="journal article" date="2015" name="Genome Announc.">
        <title>Genome Sequence of 'Candidatus Thioglobus singularis' Strain PS1, a Mixotroph from the SUP05 Clade of Marine Gammaproteobacteria.</title>
        <authorList>
            <person name="Marshall K.T."/>
            <person name="Morris R.M."/>
        </authorList>
    </citation>
    <scope>NUCLEOTIDE SEQUENCE [LARGE SCALE GENOMIC DNA]</scope>
    <source>
        <strain evidence="2 3">PS1</strain>
    </source>
</reference>
<keyword evidence="3" id="KW-1185">Reference proteome</keyword>
<keyword evidence="1" id="KW-1133">Transmembrane helix</keyword>
<organism evidence="2 3">
    <name type="scientific">Candidatus Pseudothioglobus singularis PS1</name>
    <dbReference type="NCBI Taxonomy" id="1125411"/>
    <lineage>
        <taxon>Bacteria</taxon>
        <taxon>Pseudomonadati</taxon>
        <taxon>Pseudomonadota</taxon>
        <taxon>Gammaproteobacteria</taxon>
        <taxon>Candidatus Pseudothioglobaceae</taxon>
        <taxon>Candidatus Pseudothioglobus</taxon>
    </lineage>
</organism>
<dbReference type="STRING" id="1125411.W908_05525"/>
<evidence type="ECO:0000313" key="3">
    <source>
        <dbReference type="Proteomes" id="UP000068905"/>
    </source>
</evidence>
<protein>
    <recommendedName>
        <fullName evidence="4">Proton-coupled thiamine transporter YuaJ</fullName>
    </recommendedName>
</protein>
<feature type="transmembrane region" description="Helical" evidence="1">
    <location>
        <begin position="155"/>
        <end position="177"/>
    </location>
</feature>
<sequence>MDNQDYKLNSGFSYLVILAVLIALGVAGRLLPHPPNFTPMAAIALFAGFIFVKRYMAVVAVVVTMLLCDYFAFGTLSAEWFGSKSMFVVYLALLFPIVFKSFLQKKLGVLRIAGAALASSSVFFIATNFAVWAFSPMYAKTFEGLVLCYTMAIPFFQNTIAGDLIWSGAIFGSYLALRNYSNLQIFNQKDSLIFN</sequence>
<evidence type="ECO:0008006" key="4">
    <source>
        <dbReference type="Google" id="ProtNLM"/>
    </source>
</evidence>
<feature type="transmembrane region" description="Helical" evidence="1">
    <location>
        <begin position="12"/>
        <end position="31"/>
    </location>
</feature>
<dbReference type="Pfam" id="PF20221">
    <property type="entry name" value="DUF6580"/>
    <property type="match status" value="1"/>
</dbReference>
<dbReference type="EMBL" id="CP006911">
    <property type="protein sequence ID" value="ALE02054.1"/>
    <property type="molecule type" value="Genomic_DNA"/>
</dbReference>
<dbReference type="AlphaFoldDB" id="A0A0M4M309"/>
<dbReference type="PATRIC" id="fig|1125411.7.peg.1089"/>
<keyword evidence="1" id="KW-0812">Transmembrane</keyword>
<dbReference type="InterPro" id="IPR046487">
    <property type="entry name" value="DUF6580"/>
</dbReference>
<name>A0A0M4M309_9GAMM</name>
<dbReference type="KEGG" id="tsn:W908_05525"/>
<accession>A0A0M4M309</accession>